<evidence type="ECO:0000256" key="7">
    <source>
        <dbReference type="ARBA" id="ARBA00023027"/>
    </source>
</evidence>
<dbReference type="InterPro" id="IPR036291">
    <property type="entry name" value="NAD(P)-bd_dom_sf"/>
</dbReference>
<evidence type="ECO:0000256" key="10">
    <source>
        <dbReference type="ARBA" id="ARBA00031367"/>
    </source>
</evidence>
<evidence type="ECO:0000256" key="8">
    <source>
        <dbReference type="ARBA" id="ARBA00023235"/>
    </source>
</evidence>
<evidence type="ECO:0000313" key="13">
    <source>
        <dbReference type="EMBL" id="GIM91335.1"/>
    </source>
</evidence>
<dbReference type="SUPFAM" id="SSF51735">
    <property type="entry name" value="NAD(P)-binding Rossmann-fold domains"/>
    <property type="match status" value="1"/>
</dbReference>
<dbReference type="EC" id="5.1.3.2" evidence="5"/>
<comment type="cofactor">
    <cofactor evidence="2">
        <name>NAD(+)</name>
        <dbReference type="ChEBI" id="CHEBI:57540"/>
    </cofactor>
</comment>
<dbReference type="NCBIfam" id="TIGR01179">
    <property type="entry name" value="galE"/>
    <property type="match status" value="1"/>
</dbReference>
<sequence length="327" mass="35741">MLIAGGAGFIGSTVASCLIDAGHQPVILDNLVTGRREFCEGRPFYEGDIADPAILDRIFDEHPDIESVVHCAALIVVPDSVARPIHYYRENVAKTLELVDHLIAKGVTRLVFSSSASIYEPNDEFSVDESSALAAQSPYARTKLVVEQMLTDVTAATPLRVLSLRYFNPIGSDPKMRTGLQVPSPSHALGKLIEAHREGVPFNITGVDYPTRDGSGIRDYVHVWDLAGAHLRALEVFDSLFADGNYNVINLGTGTGTTVREFVDAFNEVVDQPVAVVEAPRRPGDQAGAYTRSTRAADLLDWRAEHTVVEGIRDTLAWFEQRDKILG</sequence>
<keyword evidence="8" id="KW-0413">Isomerase</keyword>
<dbReference type="InterPro" id="IPR001509">
    <property type="entry name" value="Epimerase_deHydtase"/>
</dbReference>
<name>A0A919T987_9ACTN</name>
<evidence type="ECO:0000259" key="12">
    <source>
        <dbReference type="Pfam" id="PF01370"/>
    </source>
</evidence>
<dbReference type="PANTHER" id="PTHR43725:SF53">
    <property type="entry name" value="UDP-ARABINOSE 4-EPIMERASE 1"/>
    <property type="match status" value="1"/>
</dbReference>
<organism evidence="13 14">
    <name type="scientific">Paractinoplanes toevensis</name>
    <dbReference type="NCBI Taxonomy" id="571911"/>
    <lineage>
        <taxon>Bacteria</taxon>
        <taxon>Bacillati</taxon>
        <taxon>Actinomycetota</taxon>
        <taxon>Actinomycetes</taxon>
        <taxon>Micromonosporales</taxon>
        <taxon>Micromonosporaceae</taxon>
        <taxon>Paractinoplanes</taxon>
    </lineage>
</organism>
<evidence type="ECO:0000256" key="1">
    <source>
        <dbReference type="ARBA" id="ARBA00000083"/>
    </source>
</evidence>
<protein>
    <recommendedName>
        <fullName evidence="6">UDP-glucose 4-epimerase</fullName>
        <ecNumber evidence="5">5.1.3.2</ecNumber>
    </recommendedName>
    <alternativeName>
        <fullName evidence="11">Galactowaldenase</fullName>
    </alternativeName>
    <alternativeName>
        <fullName evidence="10">UDP-galactose 4-epimerase</fullName>
    </alternativeName>
</protein>
<dbReference type="GO" id="GO:0003978">
    <property type="term" value="F:UDP-glucose 4-epimerase activity"/>
    <property type="evidence" value="ECO:0007669"/>
    <property type="project" value="UniProtKB-EC"/>
</dbReference>
<evidence type="ECO:0000256" key="5">
    <source>
        <dbReference type="ARBA" id="ARBA00013189"/>
    </source>
</evidence>
<accession>A0A919T987</accession>
<dbReference type="InterPro" id="IPR005886">
    <property type="entry name" value="UDP_G4E"/>
</dbReference>
<proteinExistence type="inferred from homology"/>
<dbReference type="Proteomes" id="UP000677082">
    <property type="component" value="Unassembled WGS sequence"/>
</dbReference>
<dbReference type="Gene3D" id="3.90.25.10">
    <property type="entry name" value="UDP-galactose 4-epimerase, domain 1"/>
    <property type="match status" value="1"/>
</dbReference>
<dbReference type="EMBL" id="BOQN01000046">
    <property type="protein sequence ID" value="GIM91335.1"/>
    <property type="molecule type" value="Genomic_DNA"/>
</dbReference>
<keyword evidence="9" id="KW-0119">Carbohydrate metabolism</keyword>
<dbReference type="AlphaFoldDB" id="A0A919T987"/>
<comment type="pathway">
    <text evidence="3">Carbohydrate metabolism; galactose metabolism.</text>
</comment>
<evidence type="ECO:0000256" key="3">
    <source>
        <dbReference type="ARBA" id="ARBA00004947"/>
    </source>
</evidence>
<comment type="catalytic activity">
    <reaction evidence="1">
        <text>UDP-alpha-D-glucose = UDP-alpha-D-galactose</text>
        <dbReference type="Rhea" id="RHEA:22168"/>
        <dbReference type="ChEBI" id="CHEBI:58885"/>
        <dbReference type="ChEBI" id="CHEBI:66914"/>
        <dbReference type="EC" id="5.1.3.2"/>
    </reaction>
</comment>
<evidence type="ECO:0000256" key="6">
    <source>
        <dbReference type="ARBA" id="ARBA00018569"/>
    </source>
</evidence>
<evidence type="ECO:0000256" key="11">
    <source>
        <dbReference type="ARBA" id="ARBA00033067"/>
    </source>
</evidence>
<keyword evidence="7" id="KW-0520">NAD</keyword>
<keyword evidence="14" id="KW-1185">Reference proteome</keyword>
<comment type="similarity">
    <text evidence="4">Belongs to the NAD(P)-dependent epimerase/dehydratase family.</text>
</comment>
<evidence type="ECO:0000256" key="9">
    <source>
        <dbReference type="ARBA" id="ARBA00023277"/>
    </source>
</evidence>
<feature type="domain" description="NAD-dependent epimerase/dehydratase" evidence="12">
    <location>
        <begin position="1"/>
        <end position="248"/>
    </location>
</feature>
<dbReference type="GO" id="GO:0006012">
    <property type="term" value="P:galactose metabolic process"/>
    <property type="evidence" value="ECO:0007669"/>
    <property type="project" value="InterPro"/>
</dbReference>
<comment type="caution">
    <text evidence="13">The sequence shown here is derived from an EMBL/GenBank/DDBJ whole genome shotgun (WGS) entry which is preliminary data.</text>
</comment>
<evidence type="ECO:0000256" key="2">
    <source>
        <dbReference type="ARBA" id="ARBA00001911"/>
    </source>
</evidence>
<evidence type="ECO:0000313" key="14">
    <source>
        <dbReference type="Proteomes" id="UP000677082"/>
    </source>
</evidence>
<gene>
    <name evidence="13" type="primary">galE/exoB</name>
    <name evidence="13" type="ORF">Ato02nite_031280</name>
</gene>
<evidence type="ECO:0000256" key="4">
    <source>
        <dbReference type="ARBA" id="ARBA00007637"/>
    </source>
</evidence>
<dbReference type="Gene3D" id="3.40.50.720">
    <property type="entry name" value="NAD(P)-binding Rossmann-like Domain"/>
    <property type="match status" value="1"/>
</dbReference>
<dbReference type="Pfam" id="PF01370">
    <property type="entry name" value="Epimerase"/>
    <property type="match status" value="1"/>
</dbReference>
<reference evidence="13 14" key="1">
    <citation type="submission" date="2021-03" db="EMBL/GenBank/DDBJ databases">
        <title>Whole genome shotgun sequence of Actinoplanes toevensis NBRC 105298.</title>
        <authorList>
            <person name="Komaki H."/>
            <person name="Tamura T."/>
        </authorList>
    </citation>
    <scope>NUCLEOTIDE SEQUENCE [LARGE SCALE GENOMIC DNA]</scope>
    <source>
        <strain evidence="13 14">NBRC 105298</strain>
    </source>
</reference>
<dbReference type="PANTHER" id="PTHR43725">
    <property type="entry name" value="UDP-GLUCOSE 4-EPIMERASE"/>
    <property type="match status" value="1"/>
</dbReference>